<feature type="compositionally biased region" description="Basic and acidic residues" evidence="1">
    <location>
        <begin position="261"/>
        <end position="273"/>
    </location>
</feature>
<dbReference type="RefSeq" id="WP_386445522.1">
    <property type="nucleotide sequence ID" value="NZ_JBHSFH010000005.1"/>
</dbReference>
<feature type="compositionally biased region" description="Polar residues" evidence="1">
    <location>
        <begin position="29"/>
        <end position="40"/>
    </location>
</feature>
<dbReference type="Proteomes" id="UP001595997">
    <property type="component" value="Unassembled WGS sequence"/>
</dbReference>
<feature type="region of interest" description="Disordered" evidence="1">
    <location>
        <begin position="1"/>
        <end position="345"/>
    </location>
</feature>
<name>A0ABV9A3H7_9ACTN</name>
<feature type="compositionally biased region" description="Low complexity" evidence="1">
    <location>
        <begin position="244"/>
        <end position="259"/>
    </location>
</feature>
<reference evidence="3" key="1">
    <citation type="journal article" date="2019" name="Int. J. Syst. Evol. Microbiol.">
        <title>The Global Catalogue of Microorganisms (GCM) 10K type strain sequencing project: providing services to taxonomists for standard genome sequencing and annotation.</title>
        <authorList>
            <consortium name="The Broad Institute Genomics Platform"/>
            <consortium name="The Broad Institute Genome Sequencing Center for Infectious Disease"/>
            <person name="Wu L."/>
            <person name="Ma J."/>
        </authorList>
    </citation>
    <scope>NUCLEOTIDE SEQUENCE [LARGE SCALE GENOMIC DNA]</scope>
    <source>
        <strain evidence="3">CGMCC 4.7357</strain>
    </source>
</reference>
<evidence type="ECO:0000256" key="1">
    <source>
        <dbReference type="SAM" id="MobiDB-lite"/>
    </source>
</evidence>
<evidence type="ECO:0000313" key="3">
    <source>
        <dbReference type="Proteomes" id="UP001595997"/>
    </source>
</evidence>
<keyword evidence="3" id="KW-1185">Reference proteome</keyword>
<protein>
    <submittedName>
        <fullName evidence="2">Uncharacterized protein</fullName>
    </submittedName>
</protein>
<feature type="compositionally biased region" description="Low complexity" evidence="1">
    <location>
        <begin position="41"/>
        <end position="73"/>
    </location>
</feature>
<sequence length="550" mass="55257">MTAQSGRGQGDKPLYEGVVLPANGDPWTPEQQRQVAQSHTQPPAGQPWGQPWGPESQAAASQAAVAAGENSAALPPPPAHAPPTPPQAPPMPAPQAPLTPPAQMPVEQPVQPPAVGGRGPGPMPQSDVPGAPPQVQPYASDAATQLVPPQQDLAAQQFSSGPQPPTAPVGVSDADATQYIPPVTDAPPGHLPSGHLPPGHLPPAGAADATQMLPPQTGQAQDPEATTMLRSPLPPESHGGTSGAPGTAGAYAPAAGAGTQQERRTPAEFDSLFRADTPGPAPGPDEPGSTQSLPIFDRAATRQRSGGPGPSTAPGGPGAPGVPGPAAGRAARRNAERGPASRLTSPAVLIAAGVVIVAGVGMAAGAALSGGDGKETKSEAPAGQGEEKAEEKKAPAAPDPAESQARELDKLLADSNNSRATVVTSVENIKSCKKLDKAADDLRAAAGQRNALVSRLGKLETGELPASGELTAALTRAWKSSAAADNHYAAWADQTAGKKGCRKGKARVTAHTGAGTRASGQATAAKKQAAGLWNPTAKKYGLKERQFGQL</sequence>
<proteinExistence type="predicted"/>
<organism evidence="2 3">
    <name type="scientific">Streptomyces ovatisporus</name>
    <dbReference type="NCBI Taxonomy" id="1128682"/>
    <lineage>
        <taxon>Bacteria</taxon>
        <taxon>Bacillati</taxon>
        <taxon>Actinomycetota</taxon>
        <taxon>Actinomycetes</taxon>
        <taxon>Kitasatosporales</taxon>
        <taxon>Streptomycetaceae</taxon>
        <taxon>Streptomyces</taxon>
    </lineage>
</organism>
<feature type="compositionally biased region" description="Low complexity" evidence="1">
    <location>
        <begin position="186"/>
        <end position="207"/>
    </location>
</feature>
<feature type="compositionally biased region" description="Basic and acidic residues" evidence="1">
    <location>
        <begin position="385"/>
        <end position="394"/>
    </location>
</feature>
<accession>A0ABV9A3H7</accession>
<evidence type="ECO:0000313" key="2">
    <source>
        <dbReference type="EMBL" id="MFC4494459.1"/>
    </source>
</evidence>
<feature type="region of interest" description="Disordered" evidence="1">
    <location>
        <begin position="366"/>
        <end position="417"/>
    </location>
</feature>
<feature type="compositionally biased region" description="Pro residues" evidence="1">
    <location>
        <begin position="74"/>
        <end position="103"/>
    </location>
</feature>
<dbReference type="EMBL" id="JBHSFH010000005">
    <property type="protein sequence ID" value="MFC4494459.1"/>
    <property type="molecule type" value="Genomic_DNA"/>
</dbReference>
<gene>
    <name evidence="2" type="ORF">ACFPA8_09975</name>
</gene>
<comment type="caution">
    <text evidence="2">The sequence shown here is derived from an EMBL/GenBank/DDBJ whole genome shotgun (WGS) entry which is preliminary data.</text>
</comment>